<dbReference type="EMBL" id="JANGAC010000004">
    <property type="protein sequence ID" value="MCQ4922897.1"/>
    <property type="molecule type" value="Genomic_DNA"/>
</dbReference>
<keyword evidence="4" id="KW-1185">Reference proteome</keyword>
<feature type="transmembrane region" description="Helical" evidence="1">
    <location>
        <begin position="24"/>
        <end position="46"/>
    </location>
</feature>
<dbReference type="PANTHER" id="PTHR43592">
    <property type="entry name" value="CAAX AMINO TERMINAL PROTEASE"/>
    <property type="match status" value="1"/>
</dbReference>
<evidence type="ECO:0000313" key="3">
    <source>
        <dbReference type="EMBL" id="MCQ4922897.1"/>
    </source>
</evidence>
<keyword evidence="1" id="KW-0472">Membrane</keyword>
<keyword evidence="3" id="KW-0378">Hydrolase</keyword>
<feature type="transmembrane region" description="Helical" evidence="1">
    <location>
        <begin position="169"/>
        <end position="190"/>
    </location>
</feature>
<dbReference type="RefSeq" id="WP_256310984.1">
    <property type="nucleotide sequence ID" value="NZ_JANGAC010000004.1"/>
</dbReference>
<protein>
    <submittedName>
        <fullName evidence="3">CPBP family intramembrane metalloprotease</fullName>
    </submittedName>
</protein>
<feature type="domain" description="CAAX prenyl protease 2/Lysostaphin resistance protein A-like" evidence="2">
    <location>
        <begin position="70"/>
        <end position="154"/>
    </location>
</feature>
<evidence type="ECO:0000313" key="4">
    <source>
        <dbReference type="Proteomes" id="UP001524478"/>
    </source>
</evidence>
<sequence length="225" mass="25663">MKNNIKLAEVLSEKNIKIIDIIKIYIYINAVNHIVLLFLTIIESILNTKGYSIDVNLLYASKGEYIKASLGLYLRVFIIGPVIEELIFRGGILKWLKKYGVKFAIVVQALIFAILHNNLMQVVPTFIVGISLGYIAVMTNSILVTIIIHMINNSFTGLIQMIILKNVSIASPIYIIMSISYVIMGVITLYHSKWKVILENTINIDIKEFFSRNKQQKIRRGKYEP</sequence>
<dbReference type="PANTHER" id="PTHR43592:SF15">
    <property type="entry name" value="CAAX AMINO TERMINAL PROTEASE FAMILY PROTEIN"/>
    <property type="match status" value="1"/>
</dbReference>
<reference evidence="3 4" key="1">
    <citation type="submission" date="2022-06" db="EMBL/GenBank/DDBJ databases">
        <title>Isolation of gut microbiota from human fecal samples.</title>
        <authorList>
            <person name="Pamer E.G."/>
            <person name="Barat B."/>
            <person name="Waligurski E."/>
            <person name="Medina S."/>
            <person name="Paddock L."/>
            <person name="Mostad J."/>
        </authorList>
    </citation>
    <scope>NUCLEOTIDE SEQUENCE [LARGE SCALE GENOMIC DNA]</scope>
    <source>
        <strain evidence="3 4">DFI.7.95</strain>
    </source>
</reference>
<dbReference type="InterPro" id="IPR003675">
    <property type="entry name" value="Rce1/LyrA-like_dom"/>
</dbReference>
<evidence type="ECO:0000259" key="2">
    <source>
        <dbReference type="Pfam" id="PF02517"/>
    </source>
</evidence>
<gene>
    <name evidence="3" type="ORF">NE686_07370</name>
</gene>
<feature type="transmembrane region" description="Helical" evidence="1">
    <location>
        <begin position="99"/>
        <end position="116"/>
    </location>
</feature>
<keyword evidence="1" id="KW-0812">Transmembrane</keyword>
<dbReference type="Proteomes" id="UP001524478">
    <property type="component" value="Unassembled WGS sequence"/>
</dbReference>
<accession>A0ABT1S972</accession>
<feature type="transmembrane region" description="Helical" evidence="1">
    <location>
        <begin position="66"/>
        <end position="87"/>
    </location>
</feature>
<comment type="caution">
    <text evidence="3">The sequence shown here is derived from an EMBL/GenBank/DDBJ whole genome shotgun (WGS) entry which is preliminary data.</text>
</comment>
<keyword evidence="3" id="KW-0645">Protease</keyword>
<feature type="transmembrane region" description="Helical" evidence="1">
    <location>
        <begin position="122"/>
        <end position="148"/>
    </location>
</feature>
<keyword evidence="1" id="KW-1133">Transmembrane helix</keyword>
<dbReference type="Pfam" id="PF02517">
    <property type="entry name" value="Rce1-like"/>
    <property type="match status" value="1"/>
</dbReference>
<dbReference type="GO" id="GO:0008237">
    <property type="term" value="F:metallopeptidase activity"/>
    <property type="evidence" value="ECO:0007669"/>
    <property type="project" value="UniProtKB-KW"/>
</dbReference>
<keyword evidence="3" id="KW-0482">Metalloprotease</keyword>
<organism evidence="3 4">
    <name type="scientific">Tissierella carlieri</name>
    <dbReference type="NCBI Taxonomy" id="689904"/>
    <lineage>
        <taxon>Bacteria</taxon>
        <taxon>Bacillati</taxon>
        <taxon>Bacillota</taxon>
        <taxon>Tissierellia</taxon>
        <taxon>Tissierellales</taxon>
        <taxon>Tissierellaceae</taxon>
        <taxon>Tissierella</taxon>
    </lineage>
</organism>
<evidence type="ECO:0000256" key="1">
    <source>
        <dbReference type="SAM" id="Phobius"/>
    </source>
</evidence>
<proteinExistence type="predicted"/>
<name>A0ABT1S972_9FIRM</name>